<reference evidence="14 15" key="1">
    <citation type="journal article" date="2010" name="Nature">
        <title>Genome sequencing and analysis of the model grass Brachypodium distachyon.</title>
        <authorList>
            <consortium name="International Brachypodium Initiative"/>
        </authorList>
    </citation>
    <scope>NUCLEOTIDE SEQUENCE [LARGE SCALE GENOMIC DNA]</scope>
    <source>
        <strain evidence="14 15">Bd21</strain>
    </source>
</reference>
<accession>I1HHM6</accession>
<feature type="active site" description="Proton acceptor" evidence="11">
    <location>
        <position position="266"/>
    </location>
</feature>
<dbReference type="Gramene" id="KQK05396">
    <property type="protein sequence ID" value="KQK05396"/>
    <property type="gene ID" value="BRADI_2g19857v3"/>
</dbReference>
<evidence type="ECO:0000313" key="15">
    <source>
        <dbReference type="EnsemblPlants" id="KQK05396"/>
    </source>
</evidence>
<protein>
    <recommendedName>
        <fullName evidence="7">acetylserotonin O-methyltransferase</fullName>
        <ecNumber evidence="7">2.1.1.4</ecNumber>
    </recommendedName>
</protein>
<feature type="domain" description="O-methyltransferase dimerisation" evidence="13">
    <location>
        <begin position="21"/>
        <end position="112"/>
    </location>
</feature>
<evidence type="ECO:0000256" key="8">
    <source>
        <dbReference type="ARBA" id="ARBA00043260"/>
    </source>
</evidence>
<dbReference type="AlphaFoldDB" id="I1HHM6"/>
<evidence type="ECO:0000313" key="14">
    <source>
        <dbReference type="EMBL" id="KQK05396.1"/>
    </source>
</evidence>
<dbReference type="SUPFAM" id="SSF53335">
    <property type="entry name" value="S-adenosyl-L-methionine-dependent methyltransferases"/>
    <property type="match status" value="1"/>
</dbReference>
<dbReference type="EMBL" id="CM000881">
    <property type="protein sequence ID" value="KQK05396.1"/>
    <property type="molecule type" value="Genomic_DNA"/>
</dbReference>
<dbReference type="InterPro" id="IPR001077">
    <property type="entry name" value="COMT_C"/>
</dbReference>
<dbReference type="EnsemblPlants" id="KQK05396">
    <property type="protein sequence ID" value="KQK05396"/>
    <property type="gene ID" value="BRADI_2g19857v3"/>
</dbReference>
<dbReference type="FunFam" id="1.10.10.10:FF:000292">
    <property type="entry name" value="O-methyltransferase ZRP4"/>
    <property type="match status" value="1"/>
</dbReference>
<dbReference type="InterPro" id="IPR036390">
    <property type="entry name" value="WH_DNA-bd_sf"/>
</dbReference>
<evidence type="ECO:0000256" key="10">
    <source>
        <dbReference type="ARBA" id="ARBA00058933"/>
    </source>
</evidence>
<dbReference type="OrthoDB" id="757282at2759"/>
<keyword evidence="4" id="KW-0949">S-adenosyl-L-methionine</keyword>
<dbReference type="PROSITE" id="PS51683">
    <property type="entry name" value="SAM_OMT_II"/>
    <property type="match status" value="1"/>
</dbReference>
<dbReference type="HOGENOM" id="CLU_005533_7_0_1"/>
<reference evidence="14" key="2">
    <citation type="submission" date="2017-06" db="EMBL/GenBank/DDBJ databases">
        <title>WGS assembly of Brachypodium distachyon.</title>
        <authorList>
            <consortium name="The International Brachypodium Initiative"/>
            <person name="Lucas S."/>
            <person name="Harmon-Smith M."/>
            <person name="Lail K."/>
            <person name="Tice H."/>
            <person name="Grimwood J."/>
            <person name="Bruce D."/>
            <person name="Barry K."/>
            <person name="Shu S."/>
            <person name="Lindquist E."/>
            <person name="Wang M."/>
            <person name="Pitluck S."/>
            <person name="Vogel J.P."/>
            <person name="Garvin D.F."/>
            <person name="Mockler T.C."/>
            <person name="Schmutz J."/>
            <person name="Rokhsar D."/>
            <person name="Bevan M.W."/>
        </authorList>
    </citation>
    <scope>NUCLEOTIDE SEQUENCE</scope>
    <source>
        <strain evidence="14">Bd21</strain>
    </source>
</reference>
<dbReference type="FunFam" id="3.40.50.150:FF:000057">
    <property type="entry name" value="O-methyltransferase ZRP4"/>
    <property type="match status" value="1"/>
</dbReference>
<evidence type="ECO:0000259" key="13">
    <source>
        <dbReference type="Pfam" id="PF08100"/>
    </source>
</evidence>
<dbReference type="Gene3D" id="3.40.50.150">
    <property type="entry name" value="Vaccinia Virus protein VP39"/>
    <property type="match status" value="1"/>
</dbReference>
<comment type="pathway">
    <text evidence="5">Aromatic compound metabolism; melatonin biosynthesis; melatonin from serotonin: step 1/2.</text>
</comment>
<dbReference type="InterPro" id="IPR016461">
    <property type="entry name" value="COMT-like"/>
</dbReference>
<evidence type="ECO:0000256" key="11">
    <source>
        <dbReference type="PIRSR" id="PIRSR005739-1"/>
    </source>
</evidence>
<dbReference type="GO" id="GO:0030187">
    <property type="term" value="P:melatonin biosynthetic process"/>
    <property type="evidence" value="ECO:0007669"/>
    <property type="project" value="UniProtKB-KW"/>
</dbReference>
<evidence type="ECO:0000256" key="9">
    <source>
        <dbReference type="ARBA" id="ARBA00050215"/>
    </source>
</evidence>
<dbReference type="Gene3D" id="1.10.10.10">
    <property type="entry name" value="Winged helix-like DNA-binding domain superfamily/Winged helix DNA-binding domain"/>
    <property type="match status" value="1"/>
</dbReference>
<dbReference type="RefSeq" id="XP_003568107.1">
    <property type="nucleotide sequence ID" value="XM_003568059.4"/>
</dbReference>
<dbReference type="Pfam" id="PF08100">
    <property type="entry name" value="Dimerisation"/>
    <property type="match status" value="1"/>
</dbReference>
<comment type="subunit">
    <text evidence="1">Homodimer.</text>
</comment>
<evidence type="ECO:0000256" key="3">
    <source>
        <dbReference type="ARBA" id="ARBA00022679"/>
    </source>
</evidence>
<keyword evidence="8" id="KW-0471">Melatonin biosynthesis</keyword>
<evidence type="ECO:0000256" key="4">
    <source>
        <dbReference type="ARBA" id="ARBA00022691"/>
    </source>
</evidence>
<dbReference type="GO" id="GO:0008757">
    <property type="term" value="F:S-adenosylmethionine-dependent methyltransferase activity"/>
    <property type="evidence" value="ECO:0000318"/>
    <property type="project" value="GO_Central"/>
</dbReference>
<dbReference type="InterPro" id="IPR036388">
    <property type="entry name" value="WH-like_DNA-bd_sf"/>
</dbReference>
<evidence type="ECO:0000313" key="16">
    <source>
        <dbReference type="Proteomes" id="UP000008810"/>
    </source>
</evidence>
<dbReference type="PANTHER" id="PTHR11746">
    <property type="entry name" value="O-METHYLTRANSFERASE"/>
    <property type="match status" value="1"/>
</dbReference>
<keyword evidence="3" id="KW-0808">Transferase</keyword>
<evidence type="ECO:0000256" key="5">
    <source>
        <dbReference type="ARBA" id="ARBA00037926"/>
    </source>
</evidence>
<comment type="similarity">
    <text evidence="6">Belongs to the class I-like SAM-binding methyltransferase superfamily. Cation-independent O-methyltransferase family.</text>
</comment>
<dbReference type="GeneID" id="100833262"/>
<organism evidence="14">
    <name type="scientific">Brachypodium distachyon</name>
    <name type="common">Purple false brome</name>
    <name type="synonym">Trachynia distachya</name>
    <dbReference type="NCBI Taxonomy" id="15368"/>
    <lineage>
        <taxon>Eukaryota</taxon>
        <taxon>Viridiplantae</taxon>
        <taxon>Streptophyta</taxon>
        <taxon>Embryophyta</taxon>
        <taxon>Tracheophyta</taxon>
        <taxon>Spermatophyta</taxon>
        <taxon>Magnoliopsida</taxon>
        <taxon>Liliopsida</taxon>
        <taxon>Poales</taxon>
        <taxon>Poaceae</taxon>
        <taxon>BOP clade</taxon>
        <taxon>Pooideae</taxon>
        <taxon>Stipodae</taxon>
        <taxon>Brachypodieae</taxon>
        <taxon>Brachypodium</taxon>
    </lineage>
</organism>
<name>I1HHM6_BRADI</name>
<reference evidence="15" key="3">
    <citation type="submission" date="2018-08" db="UniProtKB">
        <authorList>
            <consortium name="EnsemblPlants"/>
        </authorList>
    </citation>
    <scope>IDENTIFICATION</scope>
    <source>
        <strain evidence="15">cv. Bd21</strain>
    </source>
</reference>
<feature type="domain" description="O-methyltransferase C-terminal" evidence="12">
    <location>
        <begin position="135"/>
        <end position="343"/>
    </location>
</feature>
<dbReference type="GO" id="GO:0032259">
    <property type="term" value="P:methylation"/>
    <property type="evidence" value="ECO:0000318"/>
    <property type="project" value="GO_Central"/>
</dbReference>
<dbReference type="Pfam" id="PF00891">
    <property type="entry name" value="Methyltransf_2"/>
    <property type="match status" value="1"/>
</dbReference>
<dbReference type="GO" id="GO:0008171">
    <property type="term" value="F:O-methyltransferase activity"/>
    <property type="evidence" value="ECO:0000318"/>
    <property type="project" value="GO_Central"/>
</dbReference>
<dbReference type="KEGG" id="bdi:100833262"/>
<dbReference type="InterPro" id="IPR029063">
    <property type="entry name" value="SAM-dependent_MTases_sf"/>
</dbReference>
<dbReference type="InterPro" id="IPR012967">
    <property type="entry name" value="COMT_dimerisation"/>
</dbReference>
<dbReference type="OMA" id="NAYMDLT"/>
<proteinExistence type="inferred from homology"/>
<dbReference type="Proteomes" id="UP000008810">
    <property type="component" value="Chromosome 2"/>
</dbReference>
<keyword evidence="2" id="KW-0489">Methyltransferase</keyword>
<sequence>MAINGQSTDQAALLDAELELWTTTFSYIKSMALKSALDLKLADAIHSHGGAATLPQIITKVDIHPSKIPCLRRLMRTLTASGVFTLQQHNAKTPANEPTYTLTPSTQLLVSSRPRNLASIMAMLLNPALVIPFLEIGSWFRHPMPDPCIFSHTHGEALWDMAGRDPWFDALINDGMVSDSRFIMDVAVKECGQVFEGVGSLVDVGGGLGAASQVISKAFPRLECSVMDLAHVVARAPSGSGVKYVAGDMFESVPPADAVFLKSLLHDWGDEECVKILKKCKKAIPPREDGGKVIIIDIVVGSGPSGTKRKEMQALFDLYIMFVNGIERDEQEWKKIFLEAGFSSYKIMPVLGFRSIIEVYP</sequence>
<dbReference type="GO" id="GO:0017096">
    <property type="term" value="F:acetylserotonin O-methyltransferase activity"/>
    <property type="evidence" value="ECO:0007669"/>
    <property type="project" value="UniProtKB-EC"/>
</dbReference>
<evidence type="ECO:0000256" key="1">
    <source>
        <dbReference type="ARBA" id="ARBA00011738"/>
    </source>
</evidence>
<dbReference type="SUPFAM" id="SSF46785">
    <property type="entry name" value="Winged helix' DNA-binding domain"/>
    <property type="match status" value="1"/>
</dbReference>
<evidence type="ECO:0000256" key="7">
    <source>
        <dbReference type="ARBA" id="ARBA00039116"/>
    </source>
</evidence>
<dbReference type="GO" id="GO:0046983">
    <property type="term" value="F:protein dimerization activity"/>
    <property type="evidence" value="ECO:0007669"/>
    <property type="project" value="InterPro"/>
</dbReference>
<dbReference type="EC" id="2.1.1.4" evidence="7"/>
<gene>
    <name evidence="15" type="primary">LOC100833262</name>
    <name evidence="14" type="ORF">BRADI_2g19857v3</name>
</gene>
<comment type="catalytic activity">
    <reaction evidence="9">
        <text>N-acetylserotonin + S-adenosyl-L-methionine = melatonin + S-adenosyl-L-homocysteine + H(+)</text>
        <dbReference type="Rhea" id="RHEA:15573"/>
        <dbReference type="ChEBI" id="CHEBI:15378"/>
        <dbReference type="ChEBI" id="CHEBI:16796"/>
        <dbReference type="ChEBI" id="CHEBI:17697"/>
        <dbReference type="ChEBI" id="CHEBI:57856"/>
        <dbReference type="ChEBI" id="CHEBI:59789"/>
        <dbReference type="EC" id="2.1.1.4"/>
    </reaction>
</comment>
<dbReference type="FunCoup" id="I1HHM6">
    <property type="interactions" value="276"/>
</dbReference>
<evidence type="ECO:0000259" key="12">
    <source>
        <dbReference type="Pfam" id="PF00891"/>
    </source>
</evidence>
<comment type="function">
    <text evidence="10">Methyltransferase which catalyzes the transfer of a methyl group onto N-acetylserotonin, producing melatonin (N-acetyl-5-methoxytryptamine).</text>
</comment>
<keyword evidence="16" id="KW-1185">Reference proteome</keyword>
<evidence type="ECO:0000256" key="2">
    <source>
        <dbReference type="ARBA" id="ARBA00022603"/>
    </source>
</evidence>
<dbReference type="PIRSF" id="PIRSF005739">
    <property type="entry name" value="O-mtase"/>
    <property type="match status" value="1"/>
</dbReference>
<evidence type="ECO:0000256" key="6">
    <source>
        <dbReference type="ARBA" id="ARBA00038277"/>
    </source>
</evidence>